<dbReference type="Proteomes" id="UP000319342">
    <property type="component" value="Chromosome"/>
</dbReference>
<feature type="transmembrane region" description="Helical" evidence="1">
    <location>
        <begin position="124"/>
        <end position="144"/>
    </location>
</feature>
<organism evidence="2 3">
    <name type="scientific">Rohdeia mirabilis</name>
    <dbReference type="NCBI Taxonomy" id="2528008"/>
    <lineage>
        <taxon>Bacteria</taxon>
        <taxon>Pseudomonadati</taxon>
        <taxon>Planctomycetota</taxon>
        <taxon>Planctomycetia</taxon>
        <taxon>Planctomycetia incertae sedis</taxon>
        <taxon>Rohdeia</taxon>
    </lineage>
</organism>
<sequence>MAFEPVLGRMDCSTKVRSRREDGATHLPSHLRFEGRSCSPARLSVGHTCSASSIVHISSHPAPPSTTTAHSTEYHCAQISAYRQHGKIRKATPSTTPNHSMLTINPTSLAALDIPSGFVMTGRFAAFLLGSGAAFFALGAIAQAHDPGAPLLRGRQIHQLESKWNFVPAPGLLQWAVLAIPVLLVGNYVSNVAGRDGVVRYTLALPWAWYIWSIRWKFLVRREAYLVAAEYKPQADSQVGAIAFRSYWICLLITPIVGAFSI</sequence>
<feature type="transmembrane region" description="Helical" evidence="1">
    <location>
        <begin position="239"/>
        <end position="260"/>
    </location>
</feature>
<feature type="transmembrane region" description="Helical" evidence="1">
    <location>
        <begin position="172"/>
        <end position="189"/>
    </location>
</feature>
<feature type="transmembrane region" description="Helical" evidence="1">
    <location>
        <begin position="201"/>
        <end position="219"/>
    </location>
</feature>
<reference evidence="2 3" key="1">
    <citation type="submission" date="2019-02" db="EMBL/GenBank/DDBJ databases">
        <title>Deep-cultivation of Planctomycetes and their phenomic and genomic characterization uncovers novel biology.</title>
        <authorList>
            <person name="Wiegand S."/>
            <person name="Jogler M."/>
            <person name="Boedeker C."/>
            <person name="Pinto D."/>
            <person name="Vollmers J."/>
            <person name="Rivas-Marin E."/>
            <person name="Kohn T."/>
            <person name="Peeters S.H."/>
            <person name="Heuer A."/>
            <person name="Rast P."/>
            <person name="Oberbeckmann S."/>
            <person name="Bunk B."/>
            <person name="Jeske O."/>
            <person name="Meyerdierks A."/>
            <person name="Storesund J.E."/>
            <person name="Kallscheuer N."/>
            <person name="Luecker S."/>
            <person name="Lage O.M."/>
            <person name="Pohl T."/>
            <person name="Merkel B.J."/>
            <person name="Hornburger P."/>
            <person name="Mueller R.-W."/>
            <person name="Bruemmer F."/>
            <person name="Labrenz M."/>
            <person name="Spormann A.M."/>
            <person name="Op den Camp H."/>
            <person name="Overmann J."/>
            <person name="Amann R."/>
            <person name="Jetten M.S.M."/>
            <person name="Mascher T."/>
            <person name="Medema M.H."/>
            <person name="Devos D.P."/>
            <person name="Kaster A.-K."/>
            <person name="Ovreas L."/>
            <person name="Rohde M."/>
            <person name="Galperin M.Y."/>
            <person name="Jogler C."/>
        </authorList>
    </citation>
    <scope>NUCLEOTIDE SEQUENCE [LARGE SCALE GENOMIC DNA]</scope>
    <source>
        <strain evidence="2 3">Pla163</strain>
    </source>
</reference>
<evidence type="ECO:0000313" key="2">
    <source>
        <dbReference type="EMBL" id="QDU85283.1"/>
    </source>
</evidence>
<evidence type="ECO:0000256" key="1">
    <source>
        <dbReference type="SAM" id="Phobius"/>
    </source>
</evidence>
<protein>
    <submittedName>
        <fullName evidence="2">Uncharacterized protein</fullName>
    </submittedName>
</protein>
<keyword evidence="3" id="KW-1185">Reference proteome</keyword>
<accession>A0A518D1B9</accession>
<dbReference type="EMBL" id="CP036290">
    <property type="protein sequence ID" value="QDU85283.1"/>
    <property type="molecule type" value="Genomic_DNA"/>
</dbReference>
<keyword evidence="1" id="KW-0812">Transmembrane</keyword>
<name>A0A518D1B9_9BACT</name>
<proteinExistence type="predicted"/>
<keyword evidence="1" id="KW-1133">Transmembrane helix</keyword>
<gene>
    <name evidence="2" type="ORF">Pla163_24110</name>
</gene>
<keyword evidence="1" id="KW-0472">Membrane</keyword>
<dbReference type="AlphaFoldDB" id="A0A518D1B9"/>
<evidence type="ECO:0000313" key="3">
    <source>
        <dbReference type="Proteomes" id="UP000319342"/>
    </source>
</evidence>